<accession>A0A6I6NKP4</accession>
<sequence length="222" mass="22811">MRSRSTLSRIAMSLILAVGALMSGCTSVPPQSSMMSSPSTSPSPSFATGAALSESAQLVSHNGLLRADLVVERRRVNPGGHALSSTSPAEVLFKSAVGHMAGTAAPAQRGQALAGLFLASCPGLALLPVGLGVASRTMSLSDAATWFTAVVPALLAPVAVRASRHGPGCAAKAGACQGRARLCVVRAEDAGSAHPTPGLQRHSRQFRRRQRLPVVPLHFPEP</sequence>
<protein>
    <submittedName>
        <fullName evidence="2">Uncharacterized protein</fullName>
    </submittedName>
</protein>
<dbReference type="AlphaFoldDB" id="A0A6I6NKP4"/>
<dbReference type="Proteomes" id="UP000436138">
    <property type="component" value="Chromosome"/>
</dbReference>
<feature type="region of interest" description="Disordered" evidence="1">
    <location>
        <begin position="29"/>
        <end position="48"/>
    </location>
</feature>
<dbReference type="RefSeq" id="WP_158927875.1">
    <property type="nucleotide sequence ID" value="NZ_CP047020.1"/>
</dbReference>
<dbReference type="PROSITE" id="PS51257">
    <property type="entry name" value="PROKAR_LIPOPROTEIN"/>
    <property type="match status" value="1"/>
</dbReference>
<evidence type="ECO:0000313" key="3">
    <source>
        <dbReference type="Proteomes" id="UP000436138"/>
    </source>
</evidence>
<name>A0A6I6NKP4_9ACTN</name>
<gene>
    <name evidence="2" type="ORF">GQF42_38970</name>
</gene>
<feature type="compositionally biased region" description="Low complexity" evidence="1">
    <location>
        <begin position="29"/>
        <end position="45"/>
    </location>
</feature>
<dbReference type="EMBL" id="CP047020">
    <property type="protein sequence ID" value="QHA08457.1"/>
    <property type="molecule type" value="Genomic_DNA"/>
</dbReference>
<reference evidence="2 3" key="1">
    <citation type="submission" date="2019-12" db="EMBL/GenBank/DDBJ databases">
        <title>Streptomyces sp. strain T44 isolated from rhizosphere soil of Broussonetia papyrifera.</title>
        <authorList>
            <person name="Mo P."/>
        </authorList>
    </citation>
    <scope>NUCLEOTIDE SEQUENCE [LARGE SCALE GENOMIC DNA]</scope>
    <source>
        <strain evidence="2 3">T44</strain>
    </source>
</reference>
<organism evidence="2 3">
    <name type="scientific">Streptomyces broussonetiae</name>
    <dbReference type="NCBI Taxonomy" id="2686304"/>
    <lineage>
        <taxon>Bacteria</taxon>
        <taxon>Bacillati</taxon>
        <taxon>Actinomycetota</taxon>
        <taxon>Actinomycetes</taxon>
        <taxon>Kitasatosporales</taxon>
        <taxon>Streptomycetaceae</taxon>
        <taxon>Streptomyces</taxon>
    </lineage>
</organism>
<dbReference type="KEGG" id="sbro:GQF42_38970"/>
<evidence type="ECO:0000313" key="2">
    <source>
        <dbReference type="EMBL" id="QHA08457.1"/>
    </source>
</evidence>
<evidence type="ECO:0000256" key="1">
    <source>
        <dbReference type="SAM" id="MobiDB-lite"/>
    </source>
</evidence>
<proteinExistence type="predicted"/>
<keyword evidence="3" id="KW-1185">Reference proteome</keyword>